<evidence type="ECO:0000256" key="1">
    <source>
        <dbReference type="ARBA" id="ARBA00004651"/>
    </source>
</evidence>
<evidence type="ECO:0000256" key="6">
    <source>
        <dbReference type="ARBA" id="ARBA00043993"/>
    </source>
</evidence>
<accession>Q07V36</accession>
<protein>
    <recommendedName>
        <fullName evidence="8">Integral membrane bound transporter domain-containing protein</fullName>
    </recommendedName>
</protein>
<dbReference type="InterPro" id="IPR049453">
    <property type="entry name" value="Memb_transporter_dom"/>
</dbReference>
<feature type="transmembrane region" description="Helical" evidence="7">
    <location>
        <begin position="114"/>
        <end position="133"/>
    </location>
</feature>
<dbReference type="STRING" id="316055.RPE_0239"/>
<evidence type="ECO:0000256" key="2">
    <source>
        <dbReference type="ARBA" id="ARBA00022475"/>
    </source>
</evidence>
<name>Q07V36_RHOP5</name>
<evidence type="ECO:0000256" key="5">
    <source>
        <dbReference type="ARBA" id="ARBA00023136"/>
    </source>
</evidence>
<gene>
    <name evidence="9" type="ordered locus">RPE_0239</name>
</gene>
<dbReference type="AlphaFoldDB" id="Q07V36"/>
<keyword evidence="2" id="KW-1003">Cell membrane</keyword>
<comment type="similarity">
    <text evidence="6">Belongs to the YccS/YhfK family.</text>
</comment>
<dbReference type="PANTHER" id="PTHR30509">
    <property type="entry name" value="P-HYDROXYBENZOIC ACID EFFLUX PUMP SUBUNIT-RELATED"/>
    <property type="match status" value="1"/>
</dbReference>
<feature type="domain" description="Integral membrane bound transporter" evidence="8">
    <location>
        <begin position="52"/>
        <end position="179"/>
    </location>
</feature>
<dbReference type="Pfam" id="PF13515">
    <property type="entry name" value="FUSC_2"/>
    <property type="match status" value="1"/>
</dbReference>
<comment type="subcellular location">
    <subcellularLocation>
        <location evidence="1">Cell membrane</location>
        <topology evidence="1">Multi-pass membrane protein</topology>
    </subcellularLocation>
</comment>
<keyword evidence="4 7" id="KW-1133">Transmembrane helix</keyword>
<feature type="transmembrane region" description="Helical" evidence="7">
    <location>
        <begin position="87"/>
        <end position="108"/>
    </location>
</feature>
<evidence type="ECO:0000259" key="8">
    <source>
        <dbReference type="Pfam" id="PF13515"/>
    </source>
</evidence>
<dbReference type="HOGENOM" id="CLU_059320_0_0_5"/>
<dbReference type="KEGG" id="rpe:RPE_0239"/>
<keyword evidence="3 7" id="KW-0812">Transmembrane</keyword>
<evidence type="ECO:0000256" key="3">
    <source>
        <dbReference type="ARBA" id="ARBA00022692"/>
    </source>
</evidence>
<dbReference type="eggNOG" id="COG4129">
    <property type="taxonomic scope" value="Bacteria"/>
</dbReference>
<dbReference type="GO" id="GO:0005886">
    <property type="term" value="C:plasma membrane"/>
    <property type="evidence" value="ECO:0007669"/>
    <property type="project" value="UniProtKB-SubCell"/>
</dbReference>
<evidence type="ECO:0000256" key="7">
    <source>
        <dbReference type="SAM" id="Phobius"/>
    </source>
</evidence>
<reference evidence="9" key="1">
    <citation type="submission" date="2006-09" db="EMBL/GenBank/DDBJ databases">
        <title>Complete sequence of Rhodopseudomonas palustris BisA53.</title>
        <authorList>
            <consortium name="US DOE Joint Genome Institute"/>
            <person name="Copeland A."/>
            <person name="Lucas S."/>
            <person name="Lapidus A."/>
            <person name="Barry K."/>
            <person name="Detter J.C."/>
            <person name="Glavina del Rio T."/>
            <person name="Hammon N."/>
            <person name="Israni S."/>
            <person name="Dalin E."/>
            <person name="Tice H."/>
            <person name="Pitluck S."/>
            <person name="Chain P."/>
            <person name="Malfatti S."/>
            <person name="Shin M."/>
            <person name="Vergez L."/>
            <person name="Schmutz J."/>
            <person name="Larimer F."/>
            <person name="Land M."/>
            <person name="Hauser L."/>
            <person name="Pelletier D.A."/>
            <person name="Kyrpides N."/>
            <person name="Kim E."/>
            <person name="Harwood C.S."/>
            <person name="Oda Y."/>
            <person name="Richardson P."/>
        </authorList>
    </citation>
    <scope>NUCLEOTIDE SEQUENCE [LARGE SCALE GENOMIC DNA]</scope>
    <source>
        <strain evidence="9">BisA53</strain>
    </source>
</reference>
<proteinExistence type="inferred from homology"/>
<dbReference type="EMBL" id="CP000463">
    <property type="protein sequence ID" value="ABJ04198.1"/>
    <property type="molecule type" value="Genomic_DNA"/>
</dbReference>
<feature type="transmembrane region" description="Helical" evidence="7">
    <location>
        <begin position="40"/>
        <end position="58"/>
    </location>
</feature>
<feature type="transmembrane region" description="Helical" evidence="7">
    <location>
        <begin position="166"/>
        <end position="184"/>
    </location>
</feature>
<organism evidence="9">
    <name type="scientific">Rhodopseudomonas palustris (strain BisA53)</name>
    <dbReference type="NCBI Taxonomy" id="316055"/>
    <lineage>
        <taxon>Bacteria</taxon>
        <taxon>Pseudomonadati</taxon>
        <taxon>Pseudomonadota</taxon>
        <taxon>Alphaproteobacteria</taxon>
        <taxon>Hyphomicrobiales</taxon>
        <taxon>Nitrobacteraceae</taxon>
        <taxon>Rhodopseudomonas</taxon>
    </lineage>
</organism>
<keyword evidence="5 7" id="KW-0472">Membrane</keyword>
<sequence>MRRALDPLIAIKSNVRQPNDLMDNFRTEVLSRLKPRRPQLGLALRMTLGALLALGFAQALHLHLPLWAVLTAIIVTQLSVGRSLKTALDYFIGTIGGVIYGGVIAIFVPHSTEAELIAVLALVVAPLALLAALKPQFNVATVTGIIVLLVPTMTQVAPLASAIDRVFEVGVGALTGLAVSFLVLPSRALGMATTSAALTLELMAASLRELLAGLTRGLDNEALHRLQDGIGHSLVKLGEIAGEAESERAAGLRTGPDTAPLLRTMLRLRHDLVMIGRAAATPLPAPLQQRLGDALKQVSTAATGYLSASASALRHRKHAPPLHPLQKALAAYEVEVAAVRADGLTKELPADRIEPFFALGFALDQLQQNFGDLGQRMNERALPGKKDAGN</sequence>
<evidence type="ECO:0000313" key="9">
    <source>
        <dbReference type="EMBL" id="ABJ04198.1"/>
    </source>
</evidence>
<feature type="transmembrane region" description="Helical" evidence="7">
    <location>
        <begin position="140"/>
        <end position="160"/>
    </location>
</feature>
<evidence type="ECO:0000256" key="4">
    <source>
        <dbReference type="ARBA" id="ARBA00022989"/>
    </source>
</evidence>
<dbReference type="PANTHER" id="PTHR30509:SF9">
    <property type="entry name" value="MULTIDRUG RESISTANCE PROTEIN MDTO"/>
    <property type="match status" value="1"/>
</dbReference>